<dbReference type="RefSeq" id="WP_189613189.1">
    <property type="nucleotide sequence ID" value="NZ_BMXR01000016.1"/>
</dbReference>
<feature type="signal peptide" evidence="1">
    <location>
        <begin position="1"/>
        <end position="18"/>
    </location>
</feature>
<evidence type="ECO:0000256" key="1">
    <source>
        <dbReference type="SAM" id="SignalP"/>
    </source>
</evidence>
<evidence type="ECO:0000313" key="2">
    <source>
        <dbReference type="EMBL" id="GGX73135.1"/>
    </source>
</evidence>
<evidence type="ECO:0000313" key="3">
    <source>
        <dbReference type="Proteomes" id="UP000626148"/>
    </source>
</evidence>
<organism evidence="2 3">
    <name type="scientific">Saccharospirillum salsuginis</name>
    <dbReference type="NCBI Taxonomy" id="418750"/>
    <lineage>
        <taxon>Bacteria</taxon>
        <taxon>Pseudomonadati</taxon>
        <taxon>Pseudomonadota</taxon>
        <taxon>Gammaproteobacteria</taxon>
        <taxon>Oceanospirillales</taxon>
        <taxon>Saccharospirillaceae</taxon>
        <taxon>Saccharospirillum</taxon>
    </lineage>
</organism>
<proteinExistence type="predicted"/>
<keyword evidence="3" id="KW-1185">Reference proteome</keyword>
<accession>A0A918NJR4</accession>
<dbReference type="Proteomes" id="UP000626148">
    <property type="component" value="Unassembled WGS sequence"/>
</dbReference>
<feature type="chain" id="PRO_5037916425" description="DUF1223 domain-containing protein" evidence="1">
    <location>
        <begin position="19"/>
        <end position="239"/>
    </location>
</feature>
<dbReference type="EMBL" id="BMXR01000016">
    <property type="protein sequence ID" value="GGX73135.1"/>
    <property type="molecule type" value="Genomic_DNA"/>
</dbReference>
<dbReference type="InterPro" id="IPR010634">
    <property type="entry name" value="DUF1223"/>
</dbReference>
<reference evidence="2" key="1">
    <citation type="journal article" date="2014" name="Int. J. Syst. Evol. Microbiol.">
        <title>Complete genome sequence of Corynebacterium casei LMG S-19264T (=DSM 44701T), isolated from a smear-ripened cheese.</title>
        <authorList>
            <consortium name="US DOE Joint Genome Institute (JGI-PGF)"/>
            <person name="Walter F."/>
            <person name="Albersmeier A."/>
            <person name="Kalinowski J."/>
            <person name="Ruckert C."/>
        </authorList>
    </citation>
    <scope>NUCLEOTIDE SEQUENCE</scope>
    <source>
        <strain evidence="2">KCTC 22169</strain>
    </source>
</reference>
<dbReference type="SUPFAM" id="SSF52833">
    <property type="entry name" value="Thioredoxin-like"/>
    <property type="match status" value="1"/>
</dbReference>
<dbReference type="PANTHER" id="PTHR36057:SF1">
    <property type="entry name" value="LIPOPROTEIN LIPID ATTACHMENT SITE-LIKE PROTEIN, PUTATIVE (DUF1223)-RELATED"/>
    <property type="match status" value="1"/>
</dbReference>
<gene>
    <name evidence="2" type="ORF">GCM10007392_45760</name>
</gene>
<keyword evidence="1" id="KW-0732">Signal</keyword>
<reference evidence="2" key="2">
    <citation type="submission" date="2020-09" db="EMBL/GenBank/DDBJ databases">
        <authorList>
            <person name="Sun Q."/>
            <person name="Kim S."/>
        </authorList>
    </citation>
    <scope>NUCLEOTIDE SEQUENCE</scope>
    <source>
        <strain evidence="2">KCTC 22169</strain>
    </source>
</reference>
<sequence length="239" mass="26981">MHRFWLIGLILTLSPAWAASLEWHSAERAPAVVELFTSEGCSSCPPADRWLSEFKNHPDLFTNIIPMAFHVGYWDWIGWEDRFAEPEYGSRQTAYVESGRLSQRYTPGIMVNSEEFRAWFNGRRQVTAPLVASGRLSVTIEDGQLSARFGFESESRPLTLHMAYLGNGLSSQVKRGENAGKTLRHDFVVLDWYRAHGEGDWSVELPEAPEAGQSRTALVVWVSPRDEPRIIQAVGGYLP</sequence>
<dbReference type="InterPro" id="IPR036249">
    <property type="entry name" value="Thioredoxin-like_sf"/>
</dbReference>
<name>A0A918NJR4_9GAMM</name>
<dbReference type="PANTHER" id="PTHR36057">
    <property type="match status" value="1"/>
</dbReference>
<protein>
    <recommendedName>
        <fullName evidence="4">DUF1223 domain-containing protein</fullName>
    </recommendedName>
</protein>
<evidence type="ECO:0008006" key="4">
    <source>
        <dbReference type="Google" id="ProtNLM"/>
    </source>
</evidence>
<dbReference type="AlphaFoldDB" id="A0A918NJR4"/>
<comment type="caution">
    <text evidence="2">The sequence shown here is derived from an EMBL/GenBank/DDBJ whole genome shotgun (WGS) entry which is preliminary data.</text>
</comment>
<dbReference type="Pfam" id="PF06764">
    <property type="entry name" value="DUF1223"/>
    <property type="match status" value="1"/>
</dbReference>